<keyword evidence="10 13" id="KW-1133">Transmembrane helix</keyword>
<evidence type="ECO:0000256" key="5">
    <source>
        <dbReference type="ARBA" id="ARBA00022670"/>
    </source>
</evidence>
<dbReference type="CDD" id="cd06158">
    <property type="entry name" value="S2P-M50_like_1"/>
    <property type="match status" value="1"/>
</dbReference>
<evidence type="ECO:0000256" key="13">
    <source>
        <dbReference type="SAM" id="Phobius"/>
    </source>
</evidence>
<keyword evidence="8" id="KW-0378">Hydrolase</keyword>
<keyword evidence="5" id="KW-0645">Protease</keyword>
<dbReference type="InterPro" id="IPR008915">
    <property type="entry name" value="Peptidase_M50"/>
</dbReference>
<evidence type="ECO:0000256" key="9">
    <source>
        <dbReference type="ARBA" id="ARBA00022833"/>
    </source>
</evidence>
<feature type="domain" description="Peptidase M50" evidence="14">
    <location>
        <begin position="128"/>
        <end position="168"/>
    </location>
</feature>
<name>A0A6J4VAT9_9BACT</name>
<evidence type="ECO:0000256" key="6">
    <source>
        <dbReference type="ARBA" id="ARBA00022692"/>
    </source>
</evidence>
<feature type="transmembrane region" description="Helical" evidence="13">
    <location>
        <begin position="55"/>
        <end position="75"/>
    </location>
</feature>
<feature type="transmembrane region" description="Helical" evidence="13">
    <location>
        <begin position="95"/>
        <end position="117"/>
    </location>
</feature>
<evidence type="ECO:0000256" key="10">
    <source>
        <dbReference type="ARBA" id="ARBA00022989"/>
    </source>
</evidence>
<evidence type="ECO:0000256" key="1">
    <source>
        <dbReference type="ARBA" id="ARBA00001947"/>
    </source>
</evidence>
<keyword evidence="9" id="KW-0862">Zinc</keyword>
<evidence type="ECO:0000256" key="7">
    <source>
        <dbReference type="ARBA" id="ARBA00022723"/>
    </source>
</evidence>
<accession>A0A6J4VAT9</accession>
<keyword evidence="6 13" id="KW-0812">Transmembrane</keyword>
<keyword evidence="7" id="KW-0479">Metal-binding</keyword>
<keyword evidence="12 13" id="KW-0472">Membrane</keyword>
<evidence type="ECO:0000256" key="4">
    <source>
        <dbReference type="ARBA" id="ARBA00022475"/>
    </source>
</evidence>
<dbReference type="PANTHER" id="PTHR35864">
    <property type="entry name" value="ZINC METALLOPROTEASE MJ0611-RELATED"/>
    <property type="match status" value="1"/>
</dbReference>
<evidence type="ECO:0000256" key="12">
    <source>
        <dbReference type="ARBA" id="ARBA00023136"/>
    </source>
</evidence>
<evidence type="ECO:0000313" key="15">
    <source>
        <dbReference type="EMBL" id="CAA9571017.1"/>
    </source>
</evidence>
<dbReference type="EMBL" id="CADCWN010000155">
    <property type="protein sequence ID" value="CAA9571017.1"/>
    <property type="molecule type" value="Genomic_DNA"/>
</dbReference>
<feature type="transmembrane region" description="Helical" evidence="13">
    <location>
        <begin position="167"/>
        <end position="188"/>
    </location>
</feature>
<dbReference type="Pfam" id="PF02163">
    <property type="entry name" value="Peptidase_M50"/>
    <property type="match status" value="1"/>
</dbReference>
<evidence type="ECO:0000256" key="11">
    <source>
        <dbReference type="ARBA" id="ARBA00023049"/>
    </source>
</evidence>
<evidence type="ECO:0000256" key="3">
    <source>
        <dbReference type="ARBA" id="ARBA00007931"/>
    </source>
</evidence>
<dbReference type="PANTHER" id="PTHR35864:SF1">
    <property type="entry name" value="ZINC METALLOPROTEASE YWHC-RELATED"/>
    <property type="match status" value="1"/>
</dbReference>
<proteinExistence type="inferred from homology"/>
<sequence>MFGADLDPQSILARLLVFVIAITIHEFMHAFTAYRLGDPTAARLGRVTLNPVAHFDPFGFLFTILLILGLAPIAWGKPVPVNPGNFRNPKRGMLLVAAAGPLSNLVQAVLFAIPLRLLPGVASGWPPGVQTLLVTGVTLNIALAAFNMIPIPPLDGHKILTGLLPDFWYPILAPMEQYGFAILLLFLFLPNIIGVNIFAAISLPLQVLLFGYLVPDLF</sequence>
<reference evidence="15" key="1">
    <citation type="submission" date="2020-02" db="EMBL/GenBank/DDBJ databases">
        <authorList>
            <person name="Meier V. D."/>
        </authorList>
    </citation>
    <scope>NUCLEOTIDE SEQUENCE</scope>
    <source>
        <strain evidence="15">AVDCRST_MAG18</strain>
    </source>
</reference>
<evidence type="ECO:0000259" key="14">
    <source>
        <dbReference type="Pfam" id="PF02163"/>
    </source>
</evidence>
<dbReference type="GO" id="GO:0046872">
    <property type="term" value="F:metal ion binding"/>
    <property type="evidence" value="ECO:0007669"/>
    <property type="project" value="UniProtKB-KW"/>
</dbReference>
<evidence type="ECO:0000256" key="2">
    <source>
        <dbReference type="ARBA" id="ARBA00004651"/>
    </source>
</evidence>
<protein>
    <submittedName>
        <fullName evidence="15">Peptidase M50</fullName>
    </submittedName>
</protein>
<dbReference type="AlphaFoldDB" id="A0A6J4VAT9"/>
<gene>
    <name evidence="15" type="ORF">AVDCRST_MAG18-1976</name>
</gene>
<dbReference type="InterPro" id="IPR044537">
    <property type="entry name" value="Rip2-like"/>
</dbReference>
<dbReference type="GO" id="GO:0006508">
    <property type="term" value="P:proteolysis"/>
    <property type="evidence" value="ECO:0007669"/>
    <property type="project" value="UniProtKB-KW"/>
</dbReference>
<feature type="transmembrane region" description="Helical" evidence="13">
    <location>
        <begin position="195"/>
        <end position="214"/>
    </location>
</feature>
<organism evidence="15">
    <name type="scientific">uncultured Thermomicrobiales bacterium</name>
    <dbReference type="NCBI Taxonomy" id="1645740"/>
    <lineage>
        <taxon>Bacteria</taxon>
        <taxon>Pseudomonadati</taxon>
        <taxon>Thermomicrobiota</taxon>
        <taxon>Thermomicrobia</taxon>
        <taxon>Thermomicrobiales</taxon>
        <taxon>environmental samples</taxon>
    </lineage>
</organism>
<keyword evidence="11" id="KW-0482">Metalloprotease</keyword>
<comment type="similarity">
    <text evidence="3">Belongs to the peptidase M50B family.</text>
</comment>
<keyword evidence="4" id="KW-1003">Cell membrane</keyword>
<dbReference type="GO" id="GO:0005886">
    <property type="term" value="C:plasma membrane"/>
    <property type="evidence" value="ECO:0007669"/>
    <property type="project" value="UniProtKB-SubCell"/>
</dbReference>
<comment type="subcellular location">
    <subcellularLocation>
        <location evidence="2">Cell membrane</location>
        <topology evidence="2">Multi-pass membrane protein</topology>
    </subcellularLocation>
</comment>
<dbReference type="InterPro" id="IPR052348">
    <property type="entry name" value="Metallopeptidase_M50B"/>
</dbReference>
<feature type="transmembrane region" description="Helical" evidence="13">
    <location>
        <begin position="129"/>
        <end position="147"/>
    </location>
</feature>
<evidence type="ECO:0000256" key="8">
    <source>
        <dbReference type="ARBA" id="ARBA00022801"/>
    </source>
</evidence>
<comment type="cofactor">
    <cofactor evidence="1">
        <name>Zn(2+)</name>
        <dbReference type="ChEBI" id="CHEBI:29105"/>
    </cofactor>
</comment>
<feature type="transmembrane region" description="Helical" evidence="13">
    <location>
        <begin position="12"/>
        <end position="34"/>
    </location>
</feature>
<dbReference type="GO" id="GO:0008237">
    <property type="term" value="F:metallopeptidase activity"/>
    <property type="evidence" value="ECO:0007669"/>
    <property type="project" value="UniProtKB-KW"/>
</dbReference>